<dbReference type="PANTHER" id="PTHR21090:SF5">
    <property type="entry name" value="PENTAFUNCTIONAL AROM POLYPEPTIDE"/>
    <property type="match status" value="1"/>
</dbReference>
<evidence type="ECO:0000256" key="7">
    <source>
        <dbReference type="HAMAP-Rule" id="MF_00210"/>
    </source>
</evidence>
<feature type="binding site" evidence="7">
    <location>
        <position position="340"/>
    </location>
    <ligand>
        <name>phosphoenolpyruvate</name>
        <dbReference type="ChEBI" id="CHEBI:58702"/>
    </ligand>
</feature>
<dbReference type="SUPFAM" id="SSF55205">
    <property type="entry name" value="EPT/RTPC-like"/>
    <property type="match status" value="1"/>
</dbReference>
<proteinExistence type="inferred from homology"/>
<feature type="binding site" evidence="7">
    <location>
        <position position="165"/>
    </location>
    <ligand>
        <name>3-phosphoshikimate</name>
        <dbReference type="ChEBI" id="CHEBI:145989"/>
    </ligand>
</feature>
<comment type="subcellular location">
    <subcellularLocation>
        <location evidence="7">Cytoplasm</location>
    </subcellularLocation>
</comment>
<evidence type="ECO:0000256" key="2">
    <source>
        <dbReference type="ARBA" id="ARBA00009948"/>
    </source>
</evidence>
<evidence type="ECO:0000313" key="10">
    <source>
        <dbReference type="Proteomes" id="UP001366166"/>
    </source>
</evidence>
<dbReference type="KEGG" id="dmp:FAK_15900"/>
<feature type="binding site" evidence="7">
    <location>
        <position position="166"/>
    </location>
    <ligand>
        <name>phosphoenolpyruvate</name>
        <dbReference type="ChEBI" id="CHEBI:58702"/>
    </ligand>
</feature>
<dbReference type="HAMAP" id="MF_00210">
    <property type="entry name" value="EPSP_synth"/>
    <property type="match status" value="1"/>
</dbReference>
<comment type="catalytic activity">
    <reaction evidence="6">
        <text>3-phosphoshikimate + phosphoenolpyruvate = 5-O-(1-carboxyvinyl)-3-phosphoshikimate + phosphate</text>
        <dbReference type="Rhea" id="RHEA:21256"/>
        <dbReference type="ChEBI" id="CHEBI:43474"/>
        <dbReference type="ChEBI" id="CHEBI:57701"/>
        <dbReference type="ChEBI" id="CHEBI:58702"/>
        <dbReference type="ChEBI" id="CHEBI:145989"/>
        <dbReference type="EC" id="2.5.1.19"/>
    </reaction>
    <physiologicalReaction direction="left-to-right" evidence="6">
        <dbReference type="Rhea" id="RHEA:21257"/>
    </physiologicalReaction>
</comment>
<feature type="binding site" evidence="7">
    <location>
        <position position="309"/>
    </location>
    <ligand>
        <name>3-phosphoshikimate</name>
        <dbReference type="ChEBI" id="CHEBI:145989"/>
    </ligand>
</feature>
<gene>
    <name evidence="7" type="primary">aroA</name>
    <name evidence="9" type="ORF">FAK_15900</name>
</gene>
<dbReference type="RefSeq" id="WP_338606228.1">
    <property type="nucleotide sequence ID" value="NZ_AP028679.1"/>
</dbReference>
<evidence type="ECO:0000313" key="9">
    <source>
        <dbReference type="EMBL" id="BEQ14524.1"/>
    </source>
</evidence>
<comment type="subunit">
    <text evidence="7">Monomer.</text>
</comment>
<evidence type="ECO:0000256" key="3">
    <source>
        <dbReference type="ARBA" id="ARBA00022605"/>
    </source>
</evidence>
<feature type="binding site" evidence="7">
    <location>
        <position position="21"/>
    </location>
    <ligand>
        <name>3-phosphoshikimate</name>
        <dbReference type="ChEBI" id="CHEBI:145989"/>
    </ligand>
</feature>
<sequence>MKFIVSRSSLRGTTRIPGNKSATARAIVLGGLAEGTSKVGNCLPGIDSFSIVEMMRALGAKIDTSNPEYWVFEGVANRPQVPACVLDAGNSGTGYYLIAAIAALIDGRSVVSGDYQICRRPAQPLIEALGDLGAEVISTRGNGLAPLVVKGPMRGGRTKLPGVNSQWLSPLLIAGGLTPEGIVVDEDDLMERPYVDMTMGWIRTAGGQVSHDNYDVFTVPGGQQYKAFTADIPADWGSSGYPMVAAAITDSKVTFTGMNPDDYAGEKAYPHIIKAMGGKVTFEDEGRTVTVEGGAELKGIEIDCSGTPDAVPALAVLGCKARGKTRLFNIEASRLKETDRTRSIMEELTKMGGKFEETPDSLTIHHSELKGTHIDGRHDHRIVMATAVAAMIAEGETIIDDAEYVGVSFPNFYEVMTALGADLGRMEIV</sequence>
<comment type="function">
    <text evidence="7">Catalyzes the transfer of the enolpyruvyl moiety of phosphoenolpyruvate (PEP) to the 5-hydroxyl of shikimate-3-phosphate (S3P) to produce enolpyruvyl shikimate-3-phosphate and inorganic phosphate.</text>
</comment>
<evidence type="ECO:0000259" key="8">
    <source>
        <dbReference type="Pfam" id="PF00275"/>
    </source>
</evidence>
<feature type="binding site" evidence="7">
    <location>
        <position position="336"/>
    </location>
    <ligand>
        <name>3-phosphoshikimate</name>
        <dbReference type="ChEBI" id="CHEBI:145989"/>
    </ligand>
</feature>
<protein>
    <recommendedName>
        <fullName evidence="7">3-phosphoshikimate 1-carboxyvinyltransferase</fullName>
        <ecNumber evidence="7">2.5.1.19</ecNumber>
    </recommendedName>
    <alternativeName>
        <fullName evidence="7">5-enolpyruvylshikimate-3-phosphate synthase</fullName>
        <shortName evidence="7">EPSP synthase</shortName>
        <shortName evidence="7">EPSPS</shortName>
    </alternativeName>
</protein>
<accession>A0AAU9EIT8</accession>
<evidence type="ECO:0000256" key="6">
    <source>
        <dbReference type="ARBA" id="ARBA00044633"/>
    </source>
</evidence>
<reference evidence="10" key="1">
    <citation type="journal article" date="2023" name="Arch. Microbiol.">
        <title>Desulfoferula mesophilus gen. nov. sp. nov., a mesophilic sulfate-reducing bacterium isolated from a brackish lake sediment.</title>
        <authorList>
            <person name="Watanabe T."/>
            <person name="Yabe T."/>
            <person name="Tsuji J.M."/>
            <person name="Fukui M."/>
        </authorList>
    </citation>
    <scope>NUCLEOTIDE SEQUENCE [LARGE SCALE GENOMIC DNA]</scope>
    <source>
        <strain evidence="10">12FAK</strain>
    </source>
</reference>
<dbReference type="GO" id="GO:0008652">
    <property type="term" value="P:amino acid biosynthetic process"/>
    <property type="evidence" value="ECO:0007669"/>
    <property type="project" value="UniProtKB-KW"/>
</dbReference>
<evidence type="ECO:0000256" key="5">
    <source>
        <dbReference type="ARBA" id="ARBA00023141"/>
    </source>
</evidence>
<comment type="similarity">
    <text evidence="2 7">Belongs to the EPSP synthase family.</text>
</comment>
<comment type="caution">
    <text evidence="7">Lacks conserved residue(s) required for the propagation of feature annotation.</text>
</comment>
<dbReference type="Gene3D" id="3.65.10.10">
    <property type="entry name" value="Enolpyruvate transferase domain"/>
    <property type="match status" value="2"/>
</dbReference>
<dbReference type="EC" id="2.5.1.19" evidence="7"/>
<comment type="pathway">
    <text evidence="1 7">Metabolic intermediate biosynthesis; chorismate biosynthesis; chorismate from D-erythrose 4-phosphate and phosphoenolpyruvate: step 6/7.</text>
</comment>
<feature type="binding site" evidence="7">
    <location>
        <position position="120"/>
    </location>
    <ligand>
        <name>phosphoenolpyruvate</name>
        <dbReference type="ChEBI" id="CHEBI:58702"/>
    </ligand>
</feature>
<dbReference type="InterPro" id="IPR013792">
    <property type="entry name" value="RNA3'P_cycl/enolpyr_Trfase_a/b"/>
</dbReference>
<dbReference type="NCBIfam" id="TIGR01356">
    <property type="entry name" value="aroA"/>
    <property type="match status" value="1"/>
</dbReference>
<keyword evidence="4 7" id="KW-0808">Transferase</keyword>
<feature type="binding site" evidence="7">
    <location>
        <position position="92"/>
    </location>
    <ligand>
        <name>phosphoenolpyruvate</name>
        <dbReference type="ChEBI" id="CHEBI:58702"/>
    </ligand>
</feature>
<keyword evidence="5 7" id="KW-0057">Aromatic amino acid biosynthesis</keyword>
<keyword evidence="3 7" id="KW-0028">Amino-acid biosynthesis</keyword>
<feature type="active site" description="Proton acceptor" evidence="7">
    <location>
        <position position="309"/>
    </location>
</feature>
<dbReference type="GO" id="GO:0009423">
    <property type="term" value="P:chorismate biosynthetic process"/>
    <property type="evidence" value="ECO:0007669"/>
    <property type="project" value="UniProtKB-UniRule"/>
</dbReference>
<organism evidence="9 10">
    <name type="scientific">Desulfoferula mesophila</name>
    <dbReference type="NCBI Taxonomy" id="3058419"/>
    <lineage>
        <taxon>Bacteria</taxon>
        <taxon>Pseudomonadati</taxon>
        <taxon>Thermodesulfobacteriota</taxon>
        <taxon>Desulfarculia</taxon>
        <taxon>Desulfarculales</taxon>
        <taxon>Desulfarculaceae</taxon>
        <taxon>Desulfoferula</taxon>
    </lineage>
</organism>
<feature type="binding site" evidence="7">
    <location>
        <position position="381"/>
    </location>
    <ligand>
        <name>phosphoenolpyruvate</name>
        <dbReference type="ChEBI" id="CHEBI:58702"/>
    </ligand>
</feature>
<dbReference type="CDD" id="cd01556">
    <property type="entry name" value="EPSP_synthase"/>
    <property type="match status" value="1"/>
</dbReference>
<keyword evidence="7" id="KW-0963">Cytoplasm</keyword>
<dbReference type="Proteomes" id="UP001366166">
    <property type="component" value="Chromosome"/>
</dbReference>
<feature type="domain" description="Enolpyruvate transferase" evidence="8">
    <location>
        <begin position="7"/>
        <end position="416"/>
    </location>
</feature>
<dbReference type="GO" id="GO:0003866">
    <property type="term" value="F:3-phosphoshikimate 1-carboxyvinyltransferase activity"/>
    <property type="evidence" value="ECO:0007669"/>
    <property type="project" value="UniProtKB-UniRule"/>
</dbReference>
<dbReference type="InterPro" id="IPR001986">
    <property type="entry name" value="Enolpyruvate_Tfrase_dom"/>
</dbReference>
<evidence type="ECO:0000256" key="1">
    <source>
        <dbReference type="ARBA" id="ARBA00004811"/>
    </source>
</evidence>
<feature type="binding site" evidence="7">
    <location>
        <position position="166"/>
    </location>
    <ligand>
        <name>3-phosphoshikimate</name>
        <dbReference type="ChEBI" id="CHEBI:145989"/>
    </ligand>
</feature>
<dbReference type="InterPro" id="IPR036968">
    <property type="entry name" value="Enolpyruvate_Tfrase_sf"/>
</dbReference>
<feature type="binding site" evidence="7">
    <location>
        <position position="25"/>
    </location>
    <ligand>
        <name>3-phosphoshikimate</name>
        <dbReference type="ChEBI" id="CHEBI:145989"/>
    </ligand>
</feature>
<dbReference type="GO" id="GO:0009073">
    <property type="term" value="P:aromatic amino acid family biosynthetic process"/>
    <property type="evidence" value="ECO:0007669"/>
    <property type="project" value="UniProtKB-KW"/>
</dbReference>
<dbReference type="InterPro" id="IPR006264">
    <property type="entry name" value="EPSP_synthase"/>
</dbReference>
<dbReference type="PIRSF" id="PIRSF000505">
    <property type="entry name" value="EPSPS"/>
    <property type="match status" value="1"/>
</dbReference>
<feature type="binding site" evidence="7">
    <location>
        <position position="20"/>
    </location>
    <ligand>
        <name>3-phosphoshikimate</name>
        <dbReference type="ChEBI" id="CHEBI:145989"/>
    </ligand>
</feature>
<dbReference type="AlphaFoldDB" id="A0AAU9EIT8"/>
<dbReference type="GO" id="GO:0005737">
    <property type="term" value="C:cytoplasm"/>
    <property type="evidence" value="ECO:0007669"/>
    <property type="project" value="UniProtKB-SubCell"/>
</dbReference>
<dbReference type="Pfam" id="PF00275">
    <property type="entry name" value="EPSP_synthase"/>
    <property type="match status" value="1"/>
</dbReference>
<dbReference type="PANTHER" id="PTHR21090">
    <property type="entry name" value="AROM/DEHYDROQUINATE SYNTHASE"/>
    <property type="match status" value="1"/>
</dbReference>
<name>A0AAU9EIT8_9BACT</name>
<dbReference type="EMBL" id="AP028679">
    <property type="protein sequence ID" value="BEQ14524.1"/>
    <property type="molecule type" value="Genomic_DNA"/>
</dbReference>
<keyword evidence="10" id="KW-1185">Reference proteome</keyword>
<evidence type="ECO:0000256" key="4">
    <source>
        <dbReference type="ARBA" id="ARBA00022679"/>
    </source>
</evidence>
<feature type="binding site" evidence="7">
    <location>
        <position position="20"/>
    </location>
    <ligand>
        <name>phosphoenolpyruvate</name>
        <dbReference type="ChEBI" id="CHEBI:58702"/>
    </ligand>
</feature>